<keyword evidence="2" id="KW-0808">Transferase</keyword>
<accession>A0ABQ5GYB7</accession>
<organism evidence="2 3">
    <name type="scientific">Tanacetum coccineum</name>
    <dbReference type="NCBI Taxonomy" id="301880"/>
    <lineage>
        <taxon>Eukaryota</taxon>
        <taxon>Viridiplantae</taxon>
        <taxon>Streptophyta</taxon>
        <taxon>Embryophyta</taxon>
        <taxon>Tracheophyta</taxon>
        <taxon>Spermatophyta</taxon>
        <taxon>Magnoliopsida</taxon>
        <taxon>eudicotyledons</taxon>
        <taxon>Gunneridae</taxon>
        <taxon>Pentapetalae</taxon>
        <taxon>asterids</taxon>
        <taxon>campanulids</taxon>
        <taxon>Asterales</taxon>
        <taxon>Asteraceae</taxon>
        <taxon>Asteroideae</taxon>
        <taxon>Anthemideae</taxon>
        <taxon>Anthemidinae</taxon>
        <taxon>Tanacetum</taxon>
    </lineage>
</organism>
<feature type="domain" description="Reverse transcriptase" evidence="1">
    <location>
        <begin position="1"/>
        <end position="180"/>
    </location>
</feature>
<reference evidence="2" key="2">
    <citation type="submission" date="2022-01" db="EMBL/GenBank/DDBJ databases">
        <authorList>
            <person name="Yamashiro T."/>
            <person name="Shiraishi A."/>
            <person name="Satake H."/>
            <person name="Nakayama K."/>
        </authorList>
    </citation>
    <scope>NUCLEOTIDE SEQUENCE</scope>
</reference>
<dbReference type="PANTHER" id="PTHR33116">
    <property type="entry name" value="REVERSE TRANSCRIPTASE ZINC-BINDING DOMAIN-CONTAINING PROTEIN-RELATED-RELATED"/>
    <property type="match status" value="1"/>
</dbReference>
<evidence type="ECO:0000313" key="2">
    <source>
        <dbReference type="EMBL" id="GJT80314.1"/>
    </source>
</evidence>
<dbReference type="InterPro" id="IPR000477">
    <property type="entry name" value="RT_dom"/>
</dbReference>
<keyword evidence="3" id="KW-1185">Reference proteome</keyword>
<dbReference type="PANTHER" id="PTHR33116:SF78">
    <property type="entry name" value="OS12G0587133 PROTEIN"/>
    <property type="match status" value="1"/>
</dbReference>
<sequence length="370" mass="41829">MVFKVDFEKEFDSVRWDYLDDMLNKFGFRVKWRGWIQGCLNTAIGSILVNRSPTFKFEFHKGLKQRDLLSPFLSILIMESLHFSFKYVVNASLYKGIPIDDTLILNHLFYADDVMFVGKRDTSKVNTIVNVLKCFFLASGLKIILHKSKLMGIGISHSEVVLAAESLESIRPNFFNGVANSDKRLAMIGWKKVFASKKMEGLAFQVSLLLTVHFFLNGYGASSPKAPLYGLGLLMPFMDPKALLIINISFLDALLSSISSESLKVSLLKIWNLESSGDFSVKSARVFIDDSLLPKLDTSTRWVNVVPIKINIFAWRVCLDKLPTRLNLSVRGVDIPSILCPLCSITVESSLHLFFSCHLARQLMLKVARW</sequence>
<dbReference type="InterPro" id="IPR026960">
    <property type="entry name" value="RVT-Znf"/>
</dbReference>
<dbReference type="Pfam" id="PF00078">
    <property type="entry name" value="RVT_1"/>
    <property type="match status" value="1"/>
</dbReference>
<dbReference type="Proteomes" id="UP001151760">
    <property type="component" value="Unassembled WGS sequence"/>
</dbReference>
<name>A0ABQ5GYB7_9ASTR</name>
<gene>
    <name evidence="2" type="ORF">Tco_1054656</name>
</gene>
<dbReference type="GO" id="GO:0003964">
    <property type="term" value="F:RNA-directed DNA polymerase activity"/>
    <property type="evidence" value="ECO:0007669"/>
    <property type="project" value="UniProtKB-KW"/>
</dbReference>
<dbReference type="PROSITE" id="PS50878">
    <property type="entry name" value="RT_POL"/>
    <property type="match status" value="1"/>
</dbReference>
<dbReference type="Pfam" id="PF13966">
    <property type="entry name" value="zf-RVT"/>
    <property type="match status" value="1"/>
</dbReference>
<evidence type="ECO:0000313" key="3">
    <source>
        <dbReference type="Proteomes" id="UP001151760"/>
    </source>
</evidence>
<proteinExistence type="predicted"/>
<evidence type="ECO:0000259" key="1">
    <source>
        <dbReference type="PROSITE" id="PS50878"/>
    </source>
</evidence>
<reference evidence="2" key="1">
    <citation type="journal article" date="2022" name="Int. J. Mol. Sci.">
        <title>Draft Genome of Tanacetum Coccineum: Genomic Comparison of Closely Related Tanacetum-Family Plants.</title>
        <authorList>
            <person name="Yamashiro T."/>
            <person name="Shiraishi A."/>
            <person name="Nakayama K."/>
            <person name="Satake H."/>
        </authorList>
    </citation>
    <scope>NUCLEOTIDE SEQUENCE</scope>
</reference>
<keyword evidence="2" id="KW-0548">Nucleotidyltransferase</keyword>
<keyword evidence="2" id="KW-0695">RNA-directed DNA polymerase</keyword>
<comment type="caution">
    <text evidence="2">The sequence shown here is derived from an EMBL/GenBank/DDBJ whole genome shotgun (WGS) entry which is preliminary data.</text>
</comment>
<protein>
    <submittedName>
        <fullName evidence="2">RNA-directed DNA polymerase, eukaryota</fullName>
    </submittedName>
</protein>
<dbReference type="EMBL" id="BQNB010018980">
    <property type="protein sequence ID" value="GJT80314.1"/>
    <property type="molecule type" value="Genomic_DNA"/>
</dbReference>